<evidence type="ECO:0000313" key="11">
    <source>
        <dbReference type="EMBL" id="KAK3796426.1"/>
    </source>
</evidence>
<comment type="similarity">
    <text evidence="2">Belongs to the COX16 family.</text>
</comment>
<comment type="caution">
    <text evidence="11">The sequence shown here is derived from an EMBL/GenBank/DDBJ whole genome shotgun (WGS) entry which is preliminary data.</text>
</comment>
<organism evidence="11 12">
    <name type="scientific">Elysia crispata</name>
    <name type="common">lettuce slug</name>
    <dbReference type="NCBI Taxonomy" id="231223"/>
    <lineage>
        <taxon>Eukaryota</taxon>
        <taxon>Metazoa</taxon>
        <taxon>Spiralia</taxon>
        <taxon>Lophotrochozoa</taxon>
        <taxon>Mollusca</taxon>
        <taxon>Gastropoda</taxon>
        <taxon>Heterobranchia</taxon>
        <taxon>Euthyneura</taxon>
        <taxon>Panpulmonata</taxon>
        <taxon>Sacoglossa</taxon>
        <taxon>Placobranchoidea</taxon>
        <taxon>Plakobranchidae</taxon>
        <taxon>Elysia</taxon>
    </lineage>
</organism>
<evidence type="ECO:0000256" key="6">
    <source>
        <dbReference type="ARBA" id="ARBA00022989"/>
    </source>
</evidence>
<proteinExistence type="inferred from homology"/>
<dbReference type="Pfam" id="PF14138">
    <property type="entry name" value="COX16"/>
    <property type="match status" value="1"/>
</dbReference>
<reference evidence="11" key="1">
    <citation type="journal article" date="2023" name="G3 (Bethesda)">
        <title>A reference genome for the long-term kleptoplast-retaining sea slug Elysia crispata morphotype clarki.</title>
        <authorList>
            <person name="Eastman K.E."/>
            <person name="Pendleton A.L."/>
            <person name="Shaikh M.A."/>
            <person name="Suttiyut T."/>
            <person name="Ogas R."/>
            <person name="Tomko P."/>
            <person name="Gavelis G."/>
            <person name="Widhalm J.R."/>
            <person name="Wisecaver J.H."/>
        </authorList>
    </citation>
    <scope>NUCLEOTIDE SEQUENCE</scope>
    <source>
        <strain evidence="11">ECLA1</strain>
    </source>
</reference>
<keyword evidence="12" id="KW-1185">Reference proteome</keyword>
<dbReference type="GO" id="GO:0005743">
    <property type="term" value="C:mitochondrial inner membrane"/>
    <property type="evidence" value="ECO:0007669"/>
    <property type="project" value="UniProtKB-SubCell"/>
</dbReference>
<dbReference type="AlphaFoldDB" id="A0AAE1E6U9"/>
<feature type="transmembrane region" description="Helical" evidence="10">
    <location>
        <begin position="83"/>
        <end position="101"/>
    </location>
</feature>
<keyword evidence="4 10" id="KW-0812">Transmembrane</keyword>
<keyword evidence="6 10" id="KW-1133">Transmembrane helix</keyword>
<dbReference type="Proteomes" id="UP001283361">
    <property type="component" value="Unassembled WGS sequence"/>
</dbReference>
<dbReference type="EMBL" id="JAWDGP010000883">
    <property type="protein sequence ID" value="KAK3796426.1"/>
    <property type="molecule type" value="Genomic_DNA"/>
</dbReference>
<name>A0AAE1E6U9_9GAST</name>
<evidence type="ECO:0000313" key="12">
    <source>
        <dbReference type="Proteomes" id="UP001283361"/>
    </source>
</evidence>
<evidence type="ECO:0000256" key="4">
    <source>
        <dbReference type="ARBA" id="ARBA00022692"/>
    </source>
</evidence>
<evidence type="ECO:0000256" key="5">
    <source>
        <dbReference type="ARBA" id="ARBA00022792"/>
    </source>
</evidence>
<evidence type="ECO:0000256" key="1">
    <source>
        <dbReference type="ARBA" id="ARBA00004434"/>
    </source>
</evidence>
<gene>
    <name evidence="11" type="ORF">RRG08_026681</name>
</gene>
<keyword evidence="8 10" id="KW-0472">Membrane</keyword>
<keyword evidence="7" id="KW-0496">Mitochondrion</keyword>
<keyword evidence="5" id="KW-0999">Mitochondrion inner membrane</keyword>
<evidence type="ECO:0000256" key="2">
    <source>
        <dbReference type="ARBA" id="ARBA00008370"/>
    </source>
</evidence>
<evidence type="ECO:0000256" key="7">
    <source>
        <dbReference type="ARBA" id="ARBA00023128"/>
    </source>
</evidence>
<dbReference type="PANTHER" id="PTHR17130:SF14">
    <property type="entry name" value="CYTOCHROME C OXIDASE ASSEMBLY PROTEIN COX16 HOMOLOG, MITOCHONDRIAL"/>
    <property type="match status" value="1"/>
</dbReference>
<accession>A0AAE1E6U9</accession>
<evidence type="ECO:0000256" key="10">
    <source>
        <dbReference type="SAM" id="Phobius"/>
    </source>
</evidence>
<sequence length="183" mass="21207">MIQGQNLLSERVSFKLLKPVKSADARIKQDSHDKNHPAFLQFPSIVATYLLKHSIYVGTLFHNDDIMAQNISSRFKNLMRSRLIRTGVPFVVFVVGGSYFLKQFASLRYDFRQGKRLSKEEAENMGLKQVDVKVVTEEIFKDIEKGDLDTWQNIRGPRPWEDSKTFQVAERQKIRQAESEQNS</sequence>
<comment type="subcellular location">
    <subcellularLocation>
        <location evidence="1">Mitochondrion inner membrane</location>
        <topology evidence="1">Single-pass membrane protein</topology>
    </subcellularLocation>
</comment>
<dbReference type="PANTHER" id="PTHR17130">
    <property type="entry name" value="MITOCHONDRIAL OUTER MEMBRANE PROTEIN 25"/>
    <property type="match status" value="1"/>
</dbReference>
<dbReference type="InterPro" id="IPR020164">
    <property type="entry name" value="Cyt_c_Oxase_assmbl_COX16"/>
</dbReference>
<protein>
    <recommendedName>
        <fullName evidence="3">Cytochrome c oxidase assembly protein COX16 homolog, mitochondrial</fullName>
    </recommendedName>
</protein>
<evidence type="ECO:0000256" key="8">
    <source>
        <dbReference type="ARBA" id="ARBA00023136"/>
    </source>
</evidence>
<evidence type="ECO:0000256" key="3">
    <source>
        <dbReference type="ARBA" id="ARBA00021814"/>
    </source>
</evidence>
<evidence type="ECO:0000256" key="9">
    <source>
        <dbReference type="SAM" id="MobiDB-lite"/>
    </source>
</evidence>
<dbReference type="GO" id="GO:0033617">
    <property type="term" value="P:mitochondrial respiratory chain complex IV assembly"/>
    <property type="evidence" value="ECO:0007669"/>
    <property type="project" value="TreeGrafter"/>
</dbReference>
<feature type="region of interest" description="Disordered" evidence="9">
    <location>
        <begin position="159"/>
        <end position="183"/>
    </location>
</feature>